<dbReference type="EMBL" id="MHRF01000013">
    <property type="protein sequence ID" value="OHA17676.1"/>
    <property type="molecule type" value="Genomic_DNA"/>
</dbReference>
<proteinExistence type="predicted"/>
<evidence type="ECO:0000313" key="2">
    <source>
        <dbReference type="Proteomes" id="UP000178873"/>
    </source>
</evidence>
<name>A0A1G2M1A8_9BACT</name>
<evidence type="ECO:0000313" key="1">
    <source>
        <dbReference type="EMBL" id="OHA17676.1"/>
    </source>
</evidence>
<sequence length="235" mass="27558">MDELYGTIFSMKRWGNIKESAISLYKKGKTFSEIQELLGVHVPKSTMSVWLTHMPLSFSARQRLIKARLKHVEKARIIAHRSLKEKRIKYLEGIFRRNVHLGKFLEKMEVAKIVLAVLYVTEGSKVRRGSIMFGNSDPDIIRLFLRLLRTCYTIDEAKFRCTVQCRADQNIPLLEKFWSRTTKIPNSQFYKAQVDPRSKGKISKKPHYKGVCRIDYFSGELFWEFYQIGKILMGR</sequence>
<dbReference type="STRING" id="1802301.A2664_03600"/>
<dbReference type="AlphaFoldDB" id="A0A1G2M1A8"/>
<protein>
    <recommendedName>
        <fullName evidence="3">Homing endonuclease LAGLIDADG domain-containing protein</fullName>
    </recommendedName>
</protein>
<comment type="caution">
    <text evidence="1">The sequence shown here is derived from an EMBL/GenBank/DDBJ whole genome shotgun (WGS) entry which is preliminary data.</text>
</comment>
<organism evidence="1 2">
    <name type="scientific">Candidatus Taylorbacteria bacterium RIFCSPHIGHO2_01_FULL_46_22b</name>
    <dbReference type="NCBI Taxonomy" id="1802301"/>
    <lineage>
        <taxon>Bacteria</taxon>
        <taxon>Candidatus Tayloriibacteriota</taxon>
    </lineage>
</organism>
<gene>
    <name evidence="1" type="ORF">A2664_03600</name>
</gene>
<accession>A0A1G2M1A8</accession>
<evidence type="ECO:0008006" key="3">
    <source>
        <dbReference type="Google" id="ProtNLM"/>
    </source>
</evidence>
<reference evidence="1 2" key="1">
    <citation type="journal article" date="2016" name="Nat. Commun.">
        <title>Thousands of microbial genomes shed light on interconnected biogeochemical processes in an aquifer system.</title>
        <authorList>
            <person name="Anantharaman K."/>
            <person name="Brown C.T."/>
            <person name="Hug L.A."/>
            <person name="Sharon I."/>
            <person name="Castelle C.J."/>
            <person name="Probst A.J."/>
            <person name="Thomas B.C."/>
            <person name="Singh A."/>
            <person name="Wilkins M.J."/>
            <person name="Karaoz U."/>
            <person name="Brodie E.L."/>
            <person name="Williams K.H."/>
            <person name="Hubbard S.S."/>
            <person name="Banfield J.F."/>
        </authorList>
    </citation>
    <scope>NUCLEOTIDE SEQUENCE [LARGE SCALE GENOMIC DNA]</scope>
</reference>
<dbReference type="Proteomes" id="UP000178873">
    <property type="component" value="Unassembled WGS sequence"/>
</dbReference>